<dbReference type="EMBL" id="BAABGN010000013">
    <property type="protein sequence ID" value="GAA4430187.1"/>
    <property type="molecule type" value="Genomic_DNA"/>
</dbReference>
<gene>
    <name evidence="1" type="ORF">GCM10023169_33270</name>
</gene>
<proteinExistence type="predicted"/>
<dbReference type="RefSeq" id="WP_345217571.1">
    <property type="nucleotide sequence ID" value="NZ_BAABGN010000013.1"/>
</dbReference>
<dbReference type="Proteomes" id="UP001500622">
    <property type="component" value="Unassembled WGS sequence"/>
</dbReference>
<evidence type="ECO:0000313" key="2">
    <source>
        <dbReference type="Proteomes" id="UP001500622"/>
    </source>
</evidence>
<name>A0ABP8LI54_9MICO</name>
<organism evidence="1 2">
    <name type="scientific">Georgenia halophila</name>
    <dbReference type="NCBI Taxonomy" id="620889"/>
    <lineage>
        <taxon>Bacteria</taxon>
        <taxon>Bacillati</taxon>
        <taxon>Actinomycetota</taxon>
        <taxon>Actinomycetes</taxon>
        <taxon>Micrococcales</taxon>
        <taxon>Bogoriellaceae</taxon>
        <taxon>Georgenia</taxon>
    </lineage>
</organism>
<evidence type="ECO:0000313" key="1">
    <source>
        <dbReference type="EMBL" id="GAA4430187.1"/>
    </source>
</evidence>
<comment type="caution">
    <text evidence="1">The sequence shown here is derived from an EMBL/GenBank/DDBJ whole genome shotgun (WGS) entry which is preliminary data.</text>
</comment>
<accession>A0ABP8LI54</accession>
<reference evidence="2" key="1">
    <citation type="journal article" date="2019" name="Int. J. Syst. Evol. Microbiol.">
        <title>The Global Catalogue of Microorganisms (GCM) 10K type strain sequencing project: providing services to taxonomists for standard genome sequencing and annotation.</title>
        <authorList>
            <consortium name="The Broad Institute Genomics Platform"/>
            <consortium name="The Broad Institute Genome Sequencing Center for Infectious Disease"/>
            <person name="Wu L."/>
            <person name="Ma J."/>
        </authorList>
    </citation>
    <scope>NUCLEOTIDE SEQUENCE [LARGE SCALE GENOMIC DNA]</scope>
    <source>
        <strain evidence="2">JCM 17810</strain>
    </source>
</reference>
<keyword evidence="2" id="KW-1185">Reference proteome</keyword>
<sequence>MTAPTVMGPAGASGSWPSPTKLDRLTAVVAVGSNASPAVLREKLADLLDGGVPLAPAAVEGLGVGHSSHVSAGGYIAAAPFRDDDARSAVSVCWLDGEQLAALDATEPNYSRRRVAAGARCTLADGTLVPDAEVYDSRHGVLGDAGRPLSLGTQADVLTWLCDRLPEASQYGLTGTVSDHDVLLDGDVREKVRRAVLSHNLVRLSELA</sequence>
<protein>
    <submittedName>
        <fullName evidence="1">Uncharacterized protein</fullName>
    </submittedName>
</protein>